<keyword evidence="2" id="KW-1185">Reference proteome</keyword>
<dbReference type="OrthoDB" id="6635957at2"/>
<evidence type="ECO:0000313" key="2">
    <source>
        <dbReference type="Proteomes" id="UP000028631"/>
    </source>
</evidence>
<organism evidence="1 2">
    <name type="scientific">Pseudomonas syringae</name>
    <dbReference type="NCBI Taxonomy" id="317"/>
    <lineage>
        <taxon>Bacteria</taxon>
        <taxon>Pseudomonadati</taxon>
        <taxon>Pseudomonadota</taxon>
        <taxon>Gammaproteobacteria</taxon>
        <taxon>Pseudomonadales</taxon>
        <taxon>Pseudomonadaceae</taxon>
        <taxon>Pseudomonas</taxon>
    </lineage>
</organism>
<proteinExistence type="predicted"/>
<dbReference type="SMART" id="SM01236">
    <property type="entry name" value="Haem_oxygenase_2"/>
    <property type="match status" value="1"/>
</dbReference>
<dbReference type="RefSeq" id="WP_032631700.1">
    <property type="nucleotide sequence ID" value="NZ_JPQU01000100.1"/>
</dbReference>
<dbReference type="InterPro" id="IPR016084">
    <property type="entry name" value="Haem_Oase-like_multi-hlx"/>
</dbReference>
<comment type="caution">
    <text evidence="1">The sequence shown here is derived from an EMBL/GenBank/DDBJ whole genome shotgun (WGS) entry which is preliminary data.</text>
</comment>
<dbReference type="Gene3D" id="1.20.910.10">
    <property type="entry name" value="Heme oxygenase-like"/>
    <property type="match status" value="1"/>
</dbReference>
<sequence length="450" mass="50606">MTVLRQIALHSAHTLSDSKPASALYQAGLAGCPADTDELKKFLEDHLEAAADLECELPPSVTDWPLWVAEHASKVGEQYAQYLEQRHSGAPRRFFTNKAHALYFLQHVAPSKLVDGAWLHSATMHADDWRYHSLIRTYLEELGDGEAALNHVVLYRQLLAEHDCAPDDSLPDDRYIQGALQLALGHLGEDFLPEVIGYNLGYEQLPLHLLITAFELNELGIDPYYFTLHVTIDNASSGHARKAVETVNHFLVSAPDPEEFLARLRDGYKLNDLGAGTVAVIDSFDLEREVVAMLESKRSFGQHMHSDYCRLEGRTVNEWLSAPGQSREFLAVLENKGWIKRHQDPNLSRFWQLIEGPGAVMFGVFSGYEKQLLCDWITGDWRAQERDAQPFRSQFRRRPATTIVKPEKSVAAPDALELLVDLISPSMHHTPEGLDATKSYSSQLARGLFQ</sequence>
<dbReference type="PATRIC" id="fig|317.175.peg.5193"/>
<dbReference type="PROSITE" id="PS51257">
    <property type="entry name" value="PROKAR_LIPOPROTEIN"/>
    <property type="match status" value="1"/>
</dbReference>
<dbReference type="Proteomes" id="UP000028631">
    <property type="component" value="Unassembled WGS sequence"/>
</dbReference>
<evidence type="ECO:0000313" key="1">
    <source>
        <dbReference type="EMBL" id="KFE50572.1"/>
    </source>
</evidence>
<evidence type="ECO:0008006" key="3">
    <source>
        <dbReference type="Google" id="ProtNLM"/>
    </source>
</evidence>
<gene>
    <name evidence="1" type="ORF">IV01_24930</name>
</gene>
<name>A0A085V559_PSESX</name>
<reference evidence="1 2" key="1">
    <citation type="submission" date="2014-07" db="EMBL/GenBank/DDBJ databases">
        <title>Draft Genome Sequences of Environmental Pseudomonas syringae strains.</title>
        <authorList>
            <person name="Baltrus D.A."/>
            <person name="Berge O."/>
            <person name="Morris C."/>
        </authorList>
    </citation>
    <scope>NUCLEOTIDE SEQUENCE [LARGE SCALE GENOMIC DNA]</scope>
    <source>
        <strain evidence="1 2">GAW0119</strain>
    </source>
</reference>
<dbReference type="EMBL" id="JPQU01000100">
    <property type="protein sequence ID" value="KFE50572.1"/>
    <property type="molecule type" value="Genomic_DNA"/>
</dbReference>
<dbReference type="AlphaFoldDB" id="A0A085V559"/>
<protein>
    <recommendedName>
        <fullName evidence="3">Iron-containing redox enzyme family protein</fullName>
    </recommendedName>
</protein>
<accession>A0A085V559</accession>
<dbReference type="Pfam" id="PF14518">
    <property type="entry name" value="Haem_oxygenas_2"/>
    <property type="match status" value="1"/>
</dbReference>